<evidence type="ECO:0000256" key="7">
    <source>
        <dbReference type="ARBA" id="ARBA00023014"/>
    </source>
</evidence>
<evidence type="ECO:0000256" key="8">
    <source>
        <dbReference type="SAM" id="MobiDB-lite"/>
    </source>
</evidence>
<keyword evidence="7" id="KW-0411">Iron-sulfur</keyword>
<dbReference type="GO" id="GO:0051539">
    <property type="term" value="F:4 iron, 4 sulfur cluster binding"/>
    <property type="evidence" value="ECO:0007669"/>
    <property type="project" value="UniProtKB-KW"/>
</dbReference>
<evidence type="ECO:0000313" key="12">
    <source>
        <dbReference type="Proteomes" id="UP000014975"/>
    </source>
</evidence>
<dbReference type="InterPro" id="IPR038135">
    <property type="entry name" value="Methylthiotransferase_N_sf"/>
</dbReference>
<dbReference type="InterPro" id="IPR023404">
    <property type="entry name" value="rSAM_horseshoe"/>
</dbReference>
<dbReference type="PANTHER" id="PTHR43020:SF2">
    <property type="entry name" value="MITOCHONDRIAL TRNA METHYLTHIOTRANSFERASE CDK5RAP1"/>
    <property type="match status" value="1"/>
</dbReference>
<feature type="domain" description="Radical SAM core" evidence="10">
    <location>
        <begin position="133"/>
        <end position="369"/>
    </location>
</feature>
<dbReference type="SFLD" id="SFLDG01082">
    <property type="entry name" value="B12-binding_domain_containing"/>
    <property type="match status" value="1"/>
</dbReference>
<dbReference type="Proteomes" id="UP000014975">
    <property type="component" value="Unassembled WGS sequence"/>
</dbReference>
<dbReference type="OrthoDB" id="9805215at2"/>
<dbReference type="InterPro" id="IPR013848">
    <property type="entry name" value="Methylthiotransferase_N"/>
</dbReference>
<comment type="caution">
    <text evidence="11">The sequence shown here is derived from an EMBL/GenBank/DDBJ whole genome shotgun (WGS) entry which is preliminary data.</text>
</comment>
<evidence type="ECO:0000259" key="10">
    <source>
        <dbReference type="PROSITE" id="PS51918"/>
    </source>
</evidence>
<dbReference type="PROSITE" id="PS51918">
    <property type="entry name" value="RADICAL_SAM"/>
    <property type="match status" value="1"/>
</dbReference>
<evidence type="ECO:0000256" key="3">
    <source>
        <dbReference type="ARBA" id="ARBA00022679"/>
    </source>
</evidence>
<dbReference type="GO" id="GO:0046872">
    <property type="term" value="F:metal ion binding"/>
    <property type="evidence" value="ECO:0007669"/>
    <property type="project" value="UniProtKB-KW"/>
</dbReference>
<dbReference type="PROSITE" id="PS51449">
    <property type="entry name" value="MTTASE_N"/>
    <property type="match status" value="1"/>
</dbReference>
<evidence type="ECO:0000256" key="6">
    <source>
        <dbReference type="ARBA" id="ARBA00023004"/>
    </source>
</evidence>
<keyword evidence="4" id="KW-0949">S-adenosyl-L-methionine</keyword>
<dbReference type="PATRIC" id="fig|1121439.3.peg.2343"/>
<sequence>MKSEPIFDLGTAESFCLLTLGCKINQYETQALREAWTTRGLTERTDARQADVVVINACAVTSKASADVRAAVRGTHRANPEARIVVVGCVASDDRELLEALPGVCAVLSQRAKAALAGIFEASSPFPPLSISDYPRARAVLKVQDGCSHGCSYCIVPSTRGTAVSRPARDVVAEARRLLDAGFREITLSGVNLRLYGSDLGENIDFWGLVRLIERELAPEWAGRARLRLSSLDPAQLTDQGLETLAESRLLCPHLHLSLQSLAPGVLARMRRGHYGPATIFRFLERLSGIWPVFGLGADFICGFPGETEAEAETTREAMAALPLTYAHVFPYSPRPRTSAAAMPNQVDEAVKKARAKELRTLAGRKAHAFARRLTRLDSLAVVLEDDEPWRGRCEYYVECRFDAAPEEAARRALVNARPISARQTRLDVAQSDAAGCDSPKSAAFTPGGL</sequence>
<evidence type="ECO:0000256" key="4">
    <source>
        <dbReference type="ARBA" id="ARBA00022691"/>
    </source>
</evidence>
<protein>
    <submittedName>
        <fullName evidence="11">RNA modification enzyme, MiaB family</fullName>
    </submittedName>
</protein>
<dbReference type="eggNOG" id="COG0621">
    <property type="taxonomic scope" value="Bacteria"/>
</dbReference>
<dbReference type="AlphaFoldDB" id="S7UGM0"/>
<dbReference type="GO" id="GO:0005829">
    <property type="term" value="C:cytosol"/>
    <property type="evidence" value="ECO:0007669"/>
    <property type="project" value="TreeGrafter"/>
</dbReference>
<dbReference type="InterPro" id="IPR007197">
    <property type="entry name" value="rSAM"/>
</dbReference>
<dbReference type="STRING" id="1121439.dsat_0972"/>
<evidence type="ECO:0000256" key="5">
    <source>
        <dbReference type="ARBA" id="ARBA00022723"/>
    </source>
</evidence>
<gene>
    <name evidence="11" type="ORF">dsat_0972</name>
</gene>
<reference evidence="11 12" key="1">
    <citation type="journal article" date="2013" name="Genome Announc.">
        <title>Draft genome sequences for three mercury-methylating, sulfate-reducing bacteria.</title>
        <authorList>
            <person name="Brown S.D."/>
            <person name="Hurt R.A.Jr."/>
            <person name="Gilmour C.C."/>
            <person name="Elias D.A."/>
        </authorList>
    </citation>
    <scope>NUCLEOTIDE SEQUENCE [LARGE SCALE GENOMIC DNA]</scope>
    <source>
        <strain evidence="11 12">DSM 16529</strain>
    </source>
</reference>
<evidence type="ECO:0000259" key="9">
    <source>
        <dbReference type="PROSITE" id="PS51449"/>
    </source>
</evidence>
<dbReference type="CDD" id="cd01335">
    <property type="entry name" value="Radical_SAM"/>
    <property type="match status" value="1"/>
</dbReference>
<comment type="cofactor">
    <cofactor evidence="1">
        <name>[4Fe-4S] cluster</name>
        <dbReference type="ChEBI" id="CHEBI:49883"/>
    </cofactor>
</comment>
<proteinExistence type="predicted"/>
<dbReference type="EMBL" id="ATHI01000029">
    <property type="protein sequence ID" value="EPR31383.1"/>
    <property type="molecule type" value="Genomic_DNA"/>
</dbReference>
<keyword evidence="2" id="KW-0004">4Fe-4S</keyword>
<evidence type="ECO:0000256" key="1">
    <source>
        <dbReference type="ARBA" id="ARBA00001966"/>
    </source>
</evidence>
<dbReference type="NCBIfam" id="TIGR00089">
    <property type="entry name" value="MiaB/RimO family radical SAM methylthiotransferase"/>
    <property type="match status" value="1"/>
</dbReference>
<dbReference type="Pfam" id="PF00919">
    <property type="entry name" value="UPF0004"/>
    <property type="match status" value="1"/>
</dbReference>
<dbReference type="SFLD" id="SFLDS00029">
    <property type="entry name" value="Radical_SAM"/>
    <property type="match status" value="1"/>
</dbReference>
<dbReference type="InterPro" id="IPR006638">
    <property type="entry name" value="Elp3/MiaA/NifB-like_rSAM"/>
</dbReference>
<organism evidence="11 12">
    <name type="scientific">Alkalidesulfovibrio alkalitolerans DSM 16529</name>
    <dbReference type="NCBI Taxonomy" id="1121439"/>
    <lineage>
        <taxon>Bacteria</taxon>
        <taxon>Pseudomonadati</taxon>
        <taxon>Thermodesulfobacteriota</taxon>
        <taxon>Desulfovibrionia</taxon>
        <taxon>Desulfovibrionales</taxon>
        <taxon>Desulfovibrionaceae</taxon>
        <taxon>Alkalidesulfovibrio</taxon>
    </lineage>
</organism>
<dbReference type="Gene3D" id="3.80.30.20">
    <property type="entry name" value="tm_1862 like domain"/>
    <property type="match status" value="1"/>
</dbReference>
<dbReference type="Pfam" id="PF04055">
    <property type="entry name" value="Radical_SAM"/>
    <property type="match status" value="1"/>
</dbReference>
<keyword evidence="6" id="KW-0408">Iron</keyword>
<dbReference type="PROSITE" id="PS01278">
    <property type="entry name" value="MTTASE_RADICAL"/>
    <property type="match status" value="1"/>
</dbReference>
<keyword evidence="3" id="KW-0808">Transferase</keyword>
<dbReference type="RefSeq" id="WP_020887669.1">
    <property type="nucleotide sequence ID" value="NZ_ATHI01000029.1"/>
</dbReference>
<keyword evidence="12" id="KW-1185">Reference proteome</keyword>
<accession>S7UGM0</accession>
<evidence type="ECO:0000256" key="2">
    <source>
        <dbReference type="ARBA" id="ARBA00022485"/>
    </source>
</evidence>
<dbReference type="Gene3D" id="3.40.50.12160">
    <property type="entry name" value="Methylthiotransferase, N-terminal domain"/>
    <property type="match status" value="1"/>
</dbReference>
<evidence type="ECO:0000313" key="11">
    <source>
        <dbReference type="EMBL" id="EPR31383.1"/>
    </source>
</evidence>
<name>S7UGM0_9BACT</name>
<dbReference type="SMART" id="SM00729">
    <property type="entry name" value="Elp3"/>
    <property type="match status" value="1"/>
</dbReference>
<feature type="domain" description="MTTase N-terminal" evidence="9">
    <location>
        <begin position="13"/>
        <end position="125"/>
    </location>
</feature>
<feature type="region of interest" description="Disordered" evidence="8">
    <location>
        <begin position="431"/>
        <end position="450"/>
    </location>
</feature>
<dbReference type="InterPro" id="IPR058240">
    <property type="entry name" value="rSAM_sf"/>
</dbReference>
<keyword evidence="5" id="KW-0479">Metal-binding</keyword>
<dbReference type="InterPro" id="IPR020612">
    <property type="entry name" value="Methylthiotransferase_CS"/>
</dbReference>
<dbReference type="InterPro" id="IPR005839">
    <property type="entry name" value="Methylthiotransferase"/>
</dbReference>
<dbReference type="SUPFAM" id="SSF102114">
    <property type="entry name" value="Radical SAM enzymes"/>
    <property type="match status" value="1"/>
</dbReference>
<dbReference type="PANTHER" id="PTHR43020">
    <property type="entry name" value="CDK5 REGULATORY SUBUNIT-ASSOCIATED PROTEIN 1"/>
    <property type="match status" value="1"/>
</dbReference>
<dbReference type="GO" id="GO:0035597">
    <property type="term" value="F:tRNA-2-methylthio-N(6)-dimethylallyladenosine(37) synthase activity"/>
    <property type="evidence" value="ECO:0007669"/>
    <property type="project" value="TreeGrafter"/>
</dbReference>